<evidence type="ECO:0000256" key="7">
    <source>
        <dbReference type="SAM" id="Coils"/>
    </source>
</evidence>
<feature type="coiled-coil region" evidence="7">
    <location>
        <begin position="1868"/>
        <end position="1959"/>
    </location>
</feature>
<dbReference type="PANTHER" id="PTHR13924:SF10">
    <property type="entry name" value="TRANSFORMING ACIDIC COILED-COIL PROTEIN, ISOFORM K"/>
    <property type="match status" value="1"/>
</dbReference>
<dbReference type="InterPro" id="IPR007707">
    <property type="entry name" value="TACC_C"/>
</dbReference>
<feature type="region of interest" description="Disordered" evidence="8">
    <location>
        <begin position="1486"/>
        <end position="1514"/>
    </location>
</feature>
<protein>
    <submittedName>
        <fullName evidence="10">(African queen) hypothetical protein</fullName>
    </submittedName>
</protein>
<comment type="caution">
    <text evidence="10">The sequence shown here is derived from an EMBL/GenBank/DDBJ whole genome shotgun (WGS) entry which is preliminary data.</text>
</comment>
<keyword evidence="3" id="KW-0963">Cytoplasm</keyword>
<evidence type="ECO:0000256" key="2">
    <source>
        <dbReference type="ARBA" id="ARBA00009423"/>
    </source>
</evidence>
<feature type="compositionally biased region" description="Polar residues" evidence="8">
    <location>
        <begin position="1486"/>
        <end position="1499"/>
    </location>
</feature>
<dbReference type="FunFam" id="1.20.5.1700:FF:000001">
    <property type="entry name" value="Transforming acidic coiled-coil-containing protein 1 isoform 2"/>
    <property type="match status" value="1"/>
</dbReference>
<dbReference type="GO" id="GO:0007052">
    <property type="term" value="P:mitotic spindle organization"/>
    <property type="evidence" value="ECO:0007669"/>
    <property type="project" value="InterPro"/>
</dbReference>
<dbReference type="Pfam" id="PF05010">
    <property type="entry name" value="TACC_C"/>
    <property type="match status" value="1"/>
</dbReference>
<dbReference type="GO" id="GO:0005856">
    <property type="term" value="C:cytoskeleton"/>
    <property type="evidence" value="ECO:0007669"/>
    <property type="project" value="UniProtKB-SubCell"/>
</dbReference>
<dbReference type="GO" id="GO:0007097">
    <property type="term" value="P:nuclear migration"/>
    <property type="evidence" value="ECO:0007669"/>
    <property type="project" value="TreeGrafter"/>
</dbReference>
<comment type="similarity">
    <text evidence="2">Belongs to the TACC family.</text>
</comment>
<proteinExistence type="inferred from homology"/>
<reference evidence="10" key="1">
    <citation type="submission" date="2021-09" db="EMBL/GenBank/DDBJ databases">
        <authorList>
            <person name="Martin H S."/>
        </authorList>
    </citation>
    <scope>NUCLEOTIDE SEQUENCE</scope>
</reference>
<feature type="region of interest" description="Disordered" evidence="8">
    <location>
        <begin position="155"/>
        <end position="183"/>
    </location>
</feature>
<dbReference type="EMBL" id="CAKASE010000054">
    <property type="protein sequence ID" value="CAG9565687.1"/>
    <property type="molecule type" value="Genomic_DNA"/>
</dbReference>
<dbReference type="Proteomes" id="UP000789524">
    <property type="component" value="Unassembled WGS sequence"/>
</dbReference>
<organism evidence="10 11">
    <name type="scientific">Danaus chrysippus</name>
    <name type="common">African queen</name>
    <dbReference type="NCBI Taxonomy" id="151541"/>
    <lineage>
        <taxon>Eukaryota</taxon>
        <taxon>Metazoa</taxon>
        <taxon>Ecdysozoa</taxon>
        <taxon>Arthropoda</taxon>
        <taxon>Hexapoda</taxon>
        <taxon>Insecta</taxon>
        <taxon>Pterygota</taxon>
        <taxon>Neoptera</taxon>
        <taxon>Endopterygota</taxon>
        <taxon>Lepidoptera</taxon>
        <taxon>Glossata</taxon>
        <taxon>Ditrysia</taxon>
        <taxon>Papilionoidea</taxon>
        <taxon>Nymphalidae</taxon>
        <taxon>Danainae</taxon>
        <taxon>Danaini</taxon>
        <taxon>Danaina</taxon>
        <taxon>Danaus</taxon>
        <taxon>Anosia</taxon>
    </lineage>
</organism>
<dbReference type="GO" id="GO:0005737">
    <property type="term" value="C:cytoplasm"/>
    <property type="evidence" value="ECO:0007669"/>
    <property type="project" value="TreeGrafter"/>
</dbReference>
<keyword evidence="11" id="KW-1185">Reference proteome</keyword>
<feature type="compositionally biased region" description="Polar residues" evidence="8">
    <location>
        <begin position="22"/>
        <end position="35"/>
    </location>
</feature>
<evidence type="ECO:0000256" key="1">
    <source>
        <dbReference type="ARBA" id="ARBA00004245"/>
    </source>
</evidence>
<keyword evidence="4" id="KW-0597">Phosphoprotein</keyword>
<sequence>MAQVEPMDVDGISTDFDDKENSLQNGNVLPKTPSTEKGYEDLDVSELNMKLRYSMTPASSPMSRSFTANSKDNNMCDDDSSNTTLNDSGNLTWSLNSTITKMNSSMKSSKFPLQALSTEQFLDGNGNPINRSLDIECHNVTLTLTGSDNIEDNLSLPSNSSSMVNTPEATTPTKEIPKDSGSPILRGLKSVLNMFRPSQSPVSVEDTVTNNLASPQKKEDSLKHTTSSPSTPTTVIKNKENNSRSNSSLKESVVFHDDLEKELSWKDDTGIVFKEEKIPIHKLLFKSNSTVSDKTNIKPIENENMNNTVEYMDVSFDNSLVENNKTITEDVHIQYTRDRRNTPESDCEFLDCESYTKNDSKVIEDTIQMVSGVTESSQNSPKPSLQPENIICESNACPQVVCNSIEQTYTAITNNEIDVKKEETDLNYKQNLETDLLKAEIIIEPTNNINISNEIIQENIPKDQDLHDSLHCDNKTINLNEDIKLVLPADIKHDSHVTSNEINNTSQCVLDNSLDRVEIIQTNGNNEMKDEMISKQNCDELLRSVHLTTDNPSVSSECLGDDEQNNVRLEEEQEIITKFEENICIESEIKEVPEIVQPCEEEINENKETDSSNQKVIMNVSEFNEVVKSPEQVPLPCDSEDFNNEQPEKEINNTTINYSTENTNLNESYSQENTNTAIPVENIKGPENITISSENTLTTETSHLEVLNNTENFNTEMNSPNNSIVNDTMTCPENDVLIQETDLNKEAPLDNAVDALESRTEDSKNLLNSNLSPVVDSSDMGQKTENHSDVICVSNAHVNNEETIDDNCVRIDESIPLCDNMSVTKAETNEYTSENKSKFTLTLQKNTSEIDDKADLKLDPANNLLDVNNKNEETLEIISPSAISNTTIEMEEYIAKRELENIENPFETVNKLTSSFEIKSSIISSQVEKEQDFAESILDNHESEEAKEMKTTETVINTTTDMEVDLSKHDSESNLNPFETINKLTSSFEIGSTSISSKIEKQQDFSESLLEQHKTEESNAMNPTETAINTTIDMVVDLSEYFLDSNLNPFETINKLTSSFEIKSAEIDGNVDLKLDSANSSLDVNHTNKNTGEESVPEAIINTTIDMEVDVSKHDLEINMNSLKTNENDHISPVKEPLDTPVENEIVNKIDLKTNDQLNETTACDNIIGTEEVVSNCNIDNIETLKENNLSAGTFDTRISTSDNKELVIGYAVETTSTTNDNVQDAIISSANCDDDSTETVEHELATAKENLENQFETKIVERCSPPISSMLRNTGYNINFDDIGDPFATKSNIRMSPPPSVIEDNFVNNEPKEKRTVMKKPQLSSRRKSCQERKKPNIGKKSNASFDCVINSNKTFDRIQESPIIPEGDQDDNRMDDIIKEKDDFVDPHMKIEENVQVNQSVSTNSTSKNVFNLPEIHDINFNPFATKTKIRLSPDKQSENISNYTHDRNDFPRSELQEAMVNKDETFNVEENNAQVSEKNLTSNLSNVTCSSPNTKNETVREVHTEDEDTEEGPFLEAEDFADFVKVTDIEIEKDMMNFDDLPTQSNNDDNNENGEMFIDAEAFEFLLNQNKSNMVADSGKESLFLKFDPLFAKRVSSDGVVAALNKIKNRQSTPKKPTPLKPIVQEDSPSPEHSTITIGTAPVAGEVVEDPVATTFKPMMVVNPAVASIVSPRKSTTPPRANRRSLNITSPAMAVIDRLLSLSGNSSRLDEASSVPLPRHYNETDFALTQLRELLAEKEINVHNLRLESKELKERLANMETQVQSLEHESKERLRKVNELNERLTEKNAINKSLAAVVEEYERTIARLIAGMEQDRKRNAEERQRIISERDEQTAHLASMEVSFRDLHSKYEKSKQIILNMKANEDKYRKSLKTFEDNLLKMQNNYELLKQHATSKLNHANQELEKYNRSHEAEVLKLNAMIKRKELHITSLEESLSQKTKANEELTAICDELINKVG</sequence>
<evidence type="ECO:0000259" key="9">
    <source>
        <dbReference type="Pfam" id="PF05010"/>
    </source>
</evidence>
<feature type="compositionally biased region" description="Low complexity" evidence="8">
    <location>
        <begin position="225"/>
        <end position="234"/>
    </location>
</feature>
<evidence type="ECO:0000256" key="8">
    <source>
        <dbReference type="SAM" id="MobiDB-lite"/>
    </source>
</evidence>
<dbReference type="PANTHER" id="PTHR13924">
    <property type="entry name" value="TRANSFORMING ACIDIC COILED-COIL CONTAINING PROTEIN 1/2"/>
    <property type="match status" value="1"/>
</dbReference>
<evidence type="ECO:0000256" key="6">
    <source>
        <dbReference type="ARBA" id="ARBA00023212"/>
    </source>
</evidence>
<dbReference type="Gene3D" id="1.20.5.1700">
    <property type="match status" value="1"/>
</dbReference>
<feature type="region of interest" description="Disordered" evidence="8">
    <location>
        <begin position="214"/>
        <end position="249"/>
    </location>
</feature>
<feature type="coiled-coil region" evidence="7">
    <location>
        <begin position="1731"/>
        <end position="1821"/>
    </location>
</feature>
<dbReference type="InterPro" id="IPR039915">
    <property type="entry name" value="TACC"/>
</dbReference>
<keyword evidence="5 7" id="KW-0175">Coiled coil</keyword>
<evidence type="ECO:0000313" key="10">
    <source>
        <dbReference type="EMBL" id="CAG9565687.1"/>
    </source>
</evidence>
<name>A0A8J2QM51_9NEOP</name>
<evidence type="ECO:0000256" key="3">
    <source>
        <dbReference type="ARBA" id="ARBA00022490"/>
    </source>
</evidence>
<evidence type="ECO:0000313" key="11">
    <source>
        <dbReference type="Proteomes" id="UP000789524"/>
    </source>
</evidence>
<comment type="subcellular location">
    <subcellularLocation>
        <location evidence="1">Cytoplasm</location>
        <location evidence="1">Cytoskeleton</location>
    </subcellularLocation>
</comment>
<keyword evidence="6" id="KW-0206">Cytoskeleton</keyword>
<evidence type="ECO:0000256" key="5">
    <source>
        <dbReference type="ARBA" id="ARBA00023054"/>
    </source>
</evidence>
<evidence type="ECO:0000256" key="4">
    <source>
        <dbReference type="ARBA" id="ARBA00022553"/>
    </source>
</evidence>
<feature type="domain" description="Transforming acidic coiled-coil-containing protein C-terminal" evidence="9">
    <location>
        <begin position="1760"/>
        <end position="1957"/>
    </location>
</feature>
<dbReference type="OrthoDB" id="10255048at2759"/>
<feature type="region of interest" description="Disordered" evidence="8">
    <location>
        <begin position="1314"/>
        <end position="1345"/>
    </location>
</feature>
<accession>A0A8J2QM51</accession>
<feature type="region of interest" description="Disordered" evidence="8">
    <location>
        <begin position="1613"/>
        <end position="1637"/>
    </location>
</feature>
<feature type="region of interest" description="Disordered" evidence="8">
    <location>
        <begin position="1"/>
        <end position="38"/>
    </location>
</feature>
<gene>
    <name evidence="10" type="ORF">DCHRY22_LOCUS6482</name>
</gene>
<feature type="compositionally biased region" description="Polar residues" evidence="8">
    <location>
        <begin position="155"/>
        <end position="173"/>
    </location>
</feature>